<keyword evidence="2" id="KW-0732">Signal</keyword>
<dbReference type="Gene3D" id="2.160.20.110">
    <property type="match status" value="1"/>
</dbReference>
<dbReference type="AlphaFoldDB" id="A0A1H1JFW1"/>
<name>A0A1H1JFW1_9BURK</name>
<evidence type="ECO:0000256" key="1">
    <source>
        <dbReference type="SAM" id="MobiDB-lite"/>
    </source>
</evidence>
<dbReference type="SMART" id="SM00912">
    <property type="entry name" value="Haemagg_act"/>
    <property type="match status" value="1"/>
</dbReference>
<evidence type="ECO:0000259" key="3">
    <source>
        <dbReference type="SMART" id="SM00912"/>
    </source>
</evidence>
<dbReference type="InterPro" id="IPR011050">
    <property type="entry name" value="Pectin_lyase_fold/virulence"/>
</dbReference>
<evidence type="ECO:0000256" key="2">
    <source>
        <dbReference type="SAM" id="SignalP"/>
    </source>
</evidence>
<dbReference type="Pfam" id="PF05860">
    <property type="entry name" value="TPS"/>
    <property type="match status" value="1"/>
</dbReference>
<protein>
    <submittedName>
        <fullName evidence="4">Filamentous hemagglutinin family N-terminal domain-containing protein</fullName>
    </submittedName>
</protein>
<dbReference type="PANTHER" id="PTHR12338:SF5">
    <property type="entry name" value="ANTIGEN 43-RELATED"/>
    <property type="match status" value="1"/>
</dbReference>
<evidence type="ECO:0000313" key="5">
    <source>
        <dbReference type="Proteomes" id="UP000199365"/>
    </source>
</evidence>
<feature type="domain" description="Filamentous haemagglutinin FhaB/tRNA nuclease CdiA-like TPS" evidence="3">
    <location>
        <begin position="43"/>
        <end position="154"/>
    </location>
</feature>
<dbReference type="NCBIfam" id="TIGR01901">
    <property type="entry name" value="adhes_NPXG"/>
    <property type="match status" value="1"/>
</dbReference>
<dbReference type="RefSeq" id="WP_090807380.1">
    <property type="nucleotide sequence ID" value="NZ_FNKX01000002.1"/>
</dbReference>
<feature type="chain" id="PRO_5011713567" evidence="2">
    <location>
        <begin position="43"/>
        <end position="801"/>
    </location>
</feature>
<dbReference type="SUPFAM" id="SSF51126">
    <property type="entry name" value="Pectin lyase-like"/>
    <property type="match status" value="1"/>
</dbReference>
<dbReference type="Proteomes" id="UP000199365">
    <property type="component" value="Unassembled WGS sequence"/>
</dbReference>
<feature type="compositionally biased region" description="Polar residues" evidence="1">
    <location>
        <begin position="756"/>
        <end position="766"/>
    </location>
</feature>
<accession>A0A1H1JFW1</accession>
<reference evidence="5" key="1">
    <citation type="submission" date="2016-10" db="EMBL/GenBank/DDBJ databases">
        <authorList>
            <person name="Varghese N."/>
            <person name="Submissions S."/>
        </authorList>
    </citation>
    <scope>NUCLEOTIDE SEQUENCE [LARGE SCALE GENOMIC DNA]</scope>
    <source>
        <strain evidence="5">DUS833</strain>
    </source>
</reference>
<dbReference type="PANTHER" id="PTHR12338">
    <property type="entry name" value="AUTOTRANSPORTER"/>
    <property type="match status" value="1"/>
</dbReference>
<dbReference type="STRING" id="157910.SAMN05445850_4770"/>
<sequence>MSPAARLSRLRRAPGSCRWSRNISLVIALALTELFSGQQAFAAGPLPQGGRFIGGSGSIAQNGTNLNITQTGSRGIIEWDSFSIGPHGTVSINNGTGATLNRVTGNDFSAILGTLSGTGSIYLVNPHGVLIGRNGVVSTGGRFVASTLDIPNDTFLNPPAIGGSVYTGSSTANVINLGRLISSGGDVFLISANKVTNAGTIDAPNGNAELAVGRQVRLLDGTDQQVFVDVGSGGTVTNTGSVQAAIINLQAADGNIFALAGHSGALRATGTASRAGHVWLVANTDTATSVINTGSVDAHGAQISARNADGSGGAVDMSGKEVEVGGADVQAKTWNITTGDFITDASTARTLSASLSHGASINVDANGGDGLLGATGEGDIAIDASIRWHGAASLTLDAAHSLTIAPNATIANRGTGSLILNADWHGFDNGGSVTNLGTIDWSRSTGIVTALYDMNGRYTPGTLRSNPSWSAAPFSGLVTQITAYQLINYLADLSAVNNNLAGNYALGNRAIDFLDPVNFNGIGTAATPFTGQFDGMGHGGVTGLNIPGDADTGLFGVIGKTGVVRNFDLTQSSATSSAGPVGLLAGTNYGLIVQVGVFGSVQSTGDTSSVAGGIVGENRGRVEQSFAGVSVSGAGTVGGLAGTNDGCIDQSVTLGAVTGGAQATIGGLVGVNNGGINQSYAEEIVAGGVTGGAVVGGLVGRNAGVIRESYSVSTLAPDPGATTGGIAGTNSGRIAADVFWNSESSGATAGVGSGTPVASSSGLTDEQLTEPASFGPTWDFSANGVWVVGFPYPTLRWLSGS</sequence>
<evidence type="ECO:0000313" key="4">
    <source>
        <dbReference type="EMBL" id="SDR48903.1"/>
    </source>
</evidence>
<organism evidence="4 5">
    <name type="scientific">Paraburkholderia tuberum</name>
    <dbReference type="NCBI Taxonomy" id="157910"/>
    <lineage>
        <taxon>Bacteria</taxon>
        <taxon>Pseudomonadati</taxon>
        <taxon>Pseudomonadota</taxon>
        <taxon>Betaproteobacteria</taxon>
        <taxon>Burkholderiales</taxon>
        <taxon>Burkholderiaceae</taxon>
        <taxon>Paraburkholderia</taxon>
    </lineage>
</organism>
<dbReference type="Gene3D" id="2.160.20.10">
    <property type="entry name" value="Single-stranded right-handed beta-helix, Pectin lyase-like"/>
    <property type="match status" value="1"/>
</dbReference>
<gene>
    <name evidence="4" type="ORF">SAMN05445850_4770</name>
</gene>
<feature type="region of interest" description="Disordered" evidence="1">
    <location>
        <begin position="750"/>
        <end position="769"/>
    </location>
</feature>
<dbReference type="EMBL" id="FNKX01000002">
    <property type="protein sequence ID" value="SDR48903.1"/>
    <property type="molecule type" value="Genomic_DNA"/>
</dbReference>
<dbReference type="InterPro" id="IPR008638">
    <property type="entry name" value="FhaB/CdiA-like_TPS"/>
</dbReference>
<keyword evidence="5" id="KW-1185">Reference proteome</keyword>
<dbReference type="InterPro" id="IPR012334">
    <property type="entry name" value="Pectin_lyas_fold"/>
</dbReference>
<proteinExistence type="predicted"/>
<dbReference type="InterPro" id="IPR050909">
    <property type="entry name" value="Bact_Autotransporter_VF"/>
</dbReference>
<feature type="signal peptide" evidence="2">
    <location>
        <begin position="1"/>
        <end position="42"/>
    </location>
</feature>